<sequence length="203" mass="23037">MASGTSKASSSQKRSWKYRCNCCRYNQGLLVLPSNFEEAATGVLKVLNNLALLDITLLQEILLFYKKLTRSDVHTCLELTGENIPFFAHDLIQHGFGDTVNVDAELITPRGEVVVPLARSASGLFHIHWGDHVSSHRFFFTVGRMVYVWYYWSGPDTIRVIIKYSIEGDAWYCRGCVVGQVVMCFSDFVWDVSTIKNPFLIVE</sequence>
<dbReference type="EMBL" id="JACGCM010002113">
    <property type="protein sequence ID" value="KAF6144724.1"/>
    <property type="molecule type" value="Genomic_DNA"/>
</dbReference>
<comment type="caution">
    <text evidence="1">The sequence shown here is derived from an EMBL/GenBank/DDBJ whole genome shotgun (WGS) entry which is preliminary data.</text>
</comment>
<proteinExistence type="predicted"/>
<evidence type="ECO:0000313" key="1">
    <source>
        <dbReference type="EMBL" id="KAF6144724.1"/>
    </source>
</evidence>
<reference evidence="1 2" key="1">
    <citation type="journal article" date="2020" name="IScience">
        <title>Genome Sequencing of the Endangered Kingdonia uniflora (Circaeasteraceae, Ranunculales) Reveals Potential Mechanisms of Evolutionary Specialization.</title>
        <authorList>
            <person name="Sun Y."/>
            <person name="Deng T."/>
            <person name="Zhang A."/>
            <person name="Moore M.J."/>
            <person name="Landis J.B."/>
            <person name="Lin N."/>
            <person name="Zhang H."/>
            <person name="Zhang X."/>
            <person name="Huang J."/>
            <person name="Zhang X."/>
            <person name="Sun H."/>
            <person name="Wang H."/>
        </authorList>
    </citation>
    <scope>NUCLEOTIDE SEQUENCE [LARGE SCALE GENOMIC DNA]</scope>
    <source>
        <strain evidence="1">TB1705</strain>
        <tissue evidence="1">Leaf</tissue>
    </source>
</reference>
<organism evidence="1 2">
    <name type="scientific">Kingdonia uniflora</name>
    <dbReference type="NCBI Taxonomy" id="39325"/>
    <lineage>
        <taxon>Eukaryota</taxon>
        <taxon>Viridiplantae</taxon>
        <taxon>Streptophyta</taxon>
        <taxon>Embryophyta</taxon>
        <taxon>Tracheophyta</taxon>
        <taxon>Spermatophyta</taxon>
        <taxon>Magnoliopsida</taxon>
        <taxon>Ranunculales</taxon>
        <taxon>Circaeasteraceae</taxon>
        <taxon>Kingdonia</taxon>
    </lineage>
</organism>
<protein>
    <submittedName>
        <fullName evidence="1">Uncharacterized protein</fullName>
    </submittedName>
</protein>
<gene>
    <name evidence="1" type="ORF">GIB67_017743</name>
</gene>
<name>A0A7J7LQE1_9MAGN</name>
<dbReference type="AlphaFoldDB" id="A0A7J7LQE1"/>
<accession>A0A7J7LQE1</accession>
<keyword evidence="2" id="KW-1185">Reference proteome</keyword>
<evidence type="ECO:0000313" key="2">
    <source>
        <dbReference type="Proteomes" id="UP000541444"/>
    </source>
</evidence>
<dbReference type="Proteomes" id="UP000541444">
    <property type="component" value="Unassembled WGS sequence"/>
</dbReference>